<dbReference type="GO" id="GO:0016301">
    <property type="term" value="F:kinase activity"/>
    <property type="evidence" value="ECO:0007669"/>
    <property type="project" value="UniProtKB-KW"/>
</dbReference>
<dbReference type="KEGG" id="ncc:104951641"/>
<reference evidence="3" key="1">
    <citation type="submission" date="2025-08" db="UniProtKB">
        <authorList>
            <consortium name="RefSeq"/>
        </authorList>
    </citation>
    <scope>IDENTIFICATION</scope>
    <source>
        <tissue evidence="3">Muscle</tissue>
    </source>
</reference>
<keyword evidence="3" id="KW-0808">Transferase</keyword>
<gene>
    <name evidence="3" type="primary">LOC104951641</name>
</gene>
<accession>A0A6I9NNQ8</accession>
<name>A0A6I9NNQ8_9TELE</name>
<feature type="compositionally biased region" description="Basic and acidic residues" evidence="1">
    <location>
        <begin position="45"/>
        <end position="59"/>
    </location>
</feature>
<feature type="region of interest" description="Disordered" evidence="1">
    <location>
        <begin position="24"/>
        <end position="73"/>
    </location>
</feature>
<evidence type="ECO:0000313" key="3">
    <source>
        <dbReference type="RefSeq" id="XP_010776653.1"/>
    </source>
</evidence>
<dbReference type="Proteomes" id="UP000504611">
    <property type="component" value="Unplaced"/>
</dbReference>
<dbReference type="OrthoDB" id="8922077at2759"/>
<keyword evidence="3" id="KW-0418">Kinase</keyword>
<evidence type="ECO:0000256" key="1">
    <source>
        <dbReference type="SAM" id="MobiDB-lite"/>
    </source>
</evidence>
<protein>
    <submittedName>
        <fullName evidence="3">Serine/threonine-protein kinase LATS2</fullName>
    </submittedName>
</protein>
<dbReference type="AlphaFoldDB" id="A0A6I9NNQ8"/>
<feature type="region of interest" description="Disordered" evidence="1">
    <location>
        <begin position="166"/>
        <end position="190"/>
    </location>
</feature>
<dbReference type="GeneID" id="104951641"/>
<proteinExistence type="predicted"/>
<keyword evidence="2" id="KW-1185">Reference proteome</keyword>
<organism evidence="2 3">
    <name type="scientific">Notothenia coriiceps</name>
    <name type="common">black rockcod</name>
    <dbReference type="NCBI Taxonomy" id="8208"/>
    <lineage>
        <taxon>Eukaryota</taxon>
        <taxon>Metazoa</taxon>
        <taxon>Chordata</taxon>
        <taxon>Craniata</taxon>
        <taxon>Vertebrata</taxon>
        <taxon>Euteleostomi</taxon>
        <taxon>Actinopterygii</taxon>
        <taxon>Neopterygii</taxon>
        <taxon>Teleostei</taxon>
        <taxon>Neoteleostei</taxon>
        <taxon>Acanthomorphata</taxon>
        <taxon>Eupercaria</taxon>
        <taxon>Perciformes</taxon>
        <taxon>Notothenioidei</taxon>
        <taxon>Nototheniidae</taxon>
        <taxon>Notothenia</taxon>
    </lineage>
</organism>
<sequence length="190" mass="21124">MRPKTFPAAPYVGNTRQRLQEIKEGLKQPAKLVSQAFHGGSSRSDGSRAADCKSGKDAASRQQQLRPPQKFNNYQNALREIRKSLMPFDKFGPSSGSGHPAGAGEVNRQMLQELVNTGCDQMIEGSSMKRYDSIQKLLNETSHLKQAMSAADRLRLFPTLHRLNSSKRAAPQPICSLKEEAEEEVQDTRL</sequence>
<evidence type="ECO:0000313" key="2">
    <source>
        <dbReference type="Proteomes" id="UP000504611"/>
    </source>
</evidence>
<feature type="compositionally biased region" description="Polar residues" evidence="1">
    <location>
        <begin position="60"/>
        <end position="73"/>
    </location>
</feature>
<feature type="compositionally biased region" description="Acidic residues" evidence="1">
    <location>
        <begin position="180"/>
        <end position="190"/>
    </location>
</feature>
<dbReference type="RefSeq" id="XP_010776653.1">
    <property type="nucleotide sequence ID" value="XM_010778351.1"/>
</dbReference>